<dbReference type="InterPro" id="IPR009057">
    <property type="entry name" value="Homeodomain-like_sf"/>
</dbReference>
<dbReference type="GO" id="GO:0003700">
    <property type="term" value="F:DNA-binding transcription factor activity"/>
    <property type="evidence" value="ECO:0007669"/>
    <property type="project" value="TreeGrafter"/>
</dbReference>
<feature type="DNA-binding region" description="H-T-H motif" evidence="5">
    <location>
        <begin position="35"/>
        <end position="54"/>
    </location>
</feature>
<accession>A0A917FST1</accession>
<sequence length="206" mass="22609">MTEQHQMSRRRAATRERLLDGAMEVFVERGFGRATLEQVCERAGFTRGAFYSNFDSMDEVFVALWRRQSSALVDRVRSALGTVDRTGHSSLSAVLAAALPTLRLDPAWQILTAEFNAHAARNPAVAQMVSSHRRAMRDALVPLVADALALFGRALPPDSDTMGRALLAVYDGAMAQQMVEPDNPDPSALAYELIATVIWSYSSPVK</sequence>
<dbReference type="Proteomes" id="UP000654257">
    <property type="component" value="Unassembled WGS sequence"/>
</dbReference>
<dbReference type="AlphaFoldDB" id="A0A917FST1"/>
<evidence type="ECO:0000256" key="3">
    <source>
        <dbReference type="ARBA" id="ARBA00023125"/>
    </source>
</evidence>
<dbReference type="SUPFAM" id="SSF46689">
    <property type="entry name" value="Homeodomain-like"/>
    <property type="match status" value="1"/>
</dbReference>
<dbReference type="PANTHER" id="PTHR30055:SF241">
    <property type="entry name" value="TRANSCRIPTIONAL REGULATORY PROTEIN"/>
    <property type="match status" value="1"/>
</dbReference>
<evidence type="ECO:0000256" key="5">
    <source>
        <dbReference type="PROSITE-ProRule" id="PRU00335"/>
    </source>
</evidence>
<comment type="caution">
    <text evidence="7">The sequence shown here is derived from an EMBL/GenBank/DDBJ whole genome shotgun (WGS) entry which is preliminary data.</text>
</comment>
<dbReference type="InterPro" id="IPR050109">
    <property type="entry name" value="HTH-type_TetR-like_transc_reg"/>
</dbReference>
<dbReference type="PRINTS" id="PR00455">
    <property type="entry name" value="HTHTETR"/>
</dbReference>
<dbReference type="PROSITE" id="PS50977">
    <property type="entry name" value="HTH_TETR_2"/>
    <property type="match status" value="1"/>
</dbReference>
<keyword evidence="1" id="KW-0678">Repressor</keyword>
<name>A0A917FST1_9NOCA</name>
<evidence type="ECO:0000256" key="1">
    <source>
        <dbReference type="ARBA" id="ARBA00022491"/>
    </source>
</evidence>
<dbReference type="InterPro" id="IPR039538">
    <property type="entry name" value="BetI_C"/>
</dbReference>
<dbReference type="RefSeq" id="WP_188544224.1">
    <property type="nucleotide sequence ID" value="NZ_BMCU01000002.1"/>
</dbReference>
<evidence type="ECO:0000313" key="7">
    <source>
        <dbReference type="EMBL" id="GGG02154.1"/>
    </source>
</evidence>
<keyword evidence="3 5" id="KW-0238">DNA-binding</keyword>
<evidence type="ECO:0000313" key="8">
    <source>
        <dbReference type="Proteomes" id="UP000654257"/>
    </source>
</evidence>
<dbReference type="InterPro" id="IPR001647">
    <property type="entry name" value="HTH_TetR"/>
</dbReference>
<dbReference type="SUPFAM" id="SSF48498">
    <property type="entry name" value="Tetracyclin repressor-like, C-terminal domain"/>
    <property type="match status" value="1"/>
</dbReference>
<gene>
    <name evidence="7" type="ORF">GCM10007304_15160</name>
</gene>
<reference evidence="7" key="2">
    <citation type="submission" date="2020-09" db="EMBL/GenBank/DDBJ databases">
        <authorList>
            <person name="Sun Q."/>
            <person name="Sedlacek I."/>
        </authorList>
    </citation>
    <scope>NUCLEOTIDE SEQUENCE</scope>
    <source>
        <strain evidence="7">CCM 7905</strain>
    </source>
</reference>
<dbReference type="Pfam" id="PF00440">
    <property type="entry name" value="TetR_N"/>
    <property type="match status" value="1"/>
</dbReference>
<dbReference type="PANTHER" id="PTHR30055">
    <property type="entry name" value="HTH-TYPE TRANSCRIPTIONAL REGULATOR RUTR"/>
    <property type="match status" value="1"/>
</dbReference>
<dbReference type="InterPro" id="IPR036271">
    <property type="entry name" value="Tet_transcr_reg_TetR-rel_C_sf"/>
</dbReference>
<dbReference type="Gene3D" id="1.10.357.10">
    <property type="entry name" value="Tetracycline Repressor, domain 2"/>
    <property type="match status" value="1"/>
</dbReference>
<protein>
    <submittedName>
        <fullName evidence="7">TetR family transcriptional regulator</fullName>
    </submittedName>
</protein>
<reference evidence="7" key="1">
    <citation type="journal article" date="2014" name="Int. J. Syst. Evol. Microbiol.">
        <title>Complete genome sequence of Corynebacterium casei LMG S-19264T (=DSM 44701T), isolated from a smear-ripened cheese.</title>
        <authorList>
            <consortium name="US DOE Joint Genome Institute (JGI-PGF)"/>
            <person name="Walter F."/>
            <person name="Albersmeier A."/>
            <person name="Kalinowski J."/>
            <person name="Ruckert C."/>
        </authorList>
    </citation>
    <scope>NUCLEOTIDE SEQUENCE</scope>
    <source>
        <strain evidence="7">CCM 7905</strain>
    </source>
</reference>
<keyword evidence="2" id="KW-0805">Transcription regulation</keyword>
<dbReference type="GO" id="GO:0000976">
    <property type="term" value="F:transcription cis-regulatory region binding"/>
    <property type="evidence" value="ECO:0007669"/>
    <property type="project" value="TreeGrafter"/>
</dbReference>
<dbReference type="Pfam" id="PF13977">
    <property type="entry name" value="TetR_C_6"/>
    <property type="match status" value="1"/>
</dbReference>
<dbReference type="EMBL" id="BMCU01000002">
    <property type="protein sequence ID" value="GGG02154.1"/>
    <property type="molecule type" value="Genomic_DNA"/>
</dbReference>
<feature type="domain" description="HTH tetR-type" evidence="6">
    <location>
        <begin position="12"/>
        <end position="72"/>
    </location>
</feature>
<proteinExistence type="predicted"/>
<evidence type="ECO:0000259" key="6">
    <source>
        <dbReference type="PROSITE" id="PS50977"/>
    </source>
</evidence>
<keyword evidence="4" id="KW-0804">Transcription</keyword>
<evidence type="ECO:0000256" key="4">
    <source>
        <dbReference type="ARBA" id="ARBA00023163"/>
    </source>
</evidence>
<organism evidence="7 8">
    <name type="scientific">Rhodococcoides trifolii</name>
    <dbReference type="NCBI Taxonomy" id="908250"/>
    <lineage>
        <taxon>Bacteria</taxon>
        <taxon>Bacillati</taxon>
        <taxon>Actinomycetota</taxon>
        <taxon>Actinomycetes</taxon>
        <taxon>Mycobacteriales</taxon>
        <taxon>Nocardiaceae</taxon>
        <taxon>Rhodococcoides</taxon>
    </lineage>
</organism>
<evidence type="ECO:0000256" key="2">
    <source>
        <dbReference type="ARBA" id="ARBA00023015"/>
    </source>
</evidence>
<keyword evidence="8" id="KW-1185">Reference proteome</keyword>